<dbReference type="RefSeq" id="WP_246084238.1">
    <property type="nucleotide sequence ID" value="NZ_JBHMDG010000002.1"/>
</dbReference>
<feature type="transmembrane region" description="Helical" evidence="8">
    <location>
        <begin position="243"/>
        <end position="271"/>
    </location>
</feature>
<comment type="subcellular location">
    <subcellularLocation>
        <location evidence="1">Cell membrane</location>
        <topology evidence="1">Multi-pass membrane protein</topology>
    </subcellularLocation>
</comment>
<dbReference type="InterPro" id="IPR002549">
    <property type="entry name" value="AI-2E-like"/>
</dbReference>
<feature type="transmembrane region" description="Helical" evidence="8">
    <location>
        <begin position="301"/>
        <end position="325"/>
    </location>
</feature>
<evidence type="ECO:0000256" key="7">
    <source>
        <dbReference type="ARBA" id="ARBA00023136"/>
    </source>
</evidence>
<evidence type="ECO:0000256" key="6">
    <source>
        <dbReference type="ARBA" id="ARBA00022989"/>
    </source>
</evidence>
<dbReference type="PANTHER" id="PTHR21716">
    <property type="entry name" value="TRANSMEMBRANE PROTEIN"/>
    <property type="match status" value="1"/>
</dbReference>
<gene>
    <name evidence="9" type="ORF">ACFFRI_01750</name>
</gene>
<feature type="transmembrane region" description="Helical" evidence="8">
    <location>
        <begin position="196"/>
        <end position="217"/>
    </location>
</feature>
<evidence type="ECO:0000256" key="3">
    <source>
        <dbReference type="ARBA" id="ARBA00022448"/>
    </source>
</evidence>
<sequence length="390" mass="41032">MSQPAEGSDQAGPVEPGAPLIEAHRSNAAAEGDGVPVGDGEFGRQGAPFDKRSPFYLGFVGALGALTAWFLFVAITGIGSVLMLVVVSLFLACGLNPAVMFLERRGLRRSWACAVVIVAFLGAVALFLVAIVPVITEQVTRLTDNVPGWLDDLQTNKKVQELDDEYDVIAKLKEFVANGDFVSGLFGGALGFGLKILSALFNAFIIVVLTLYFLASLETTKNALYKLAPASRRDRVARLGDRVIVNIGGYVSGAFVVALCAGLTSLVFLIVIGLGEYAVALAFVVAVLDVIPMIGATIGAVVVTAIAFATDVNAGIACIVFYVIYQQVENYVIYPRVMKKSVDVPGAVTVIAALVGTALLGIVGALLAIPTAAAILLISREVVVKRQDER</sequence>
<evidence type="ECO:0000256" key="5">
    <source>
        <dbReference type="ARBA" id="ARBA00022692"/>
    </source>
</evidence>
<feature type="transmembrane region" description="Helical" evidence="8">
    <location>
        <begin position="111"/>
        <end position="135"/>
    </location>
</feature>
<feature type="transmembrane region" description="Helical" evidence="8">
    <location>
        <begin position="54"/>
        <end position="75"/>
    </location>
</feature>
<proteinExistence type="inferred from homology"/>
<comment type="similarity">
    <text evidence="2">Belongs to the autoinducer-2 exporter (AI-2E) (TC 2.A.86) family.</text>
</comment>
<keyword evidence="10" id="KW-1185">Reference proteome</keyword>
<name>A0ABV5K4T6_9ACTN</name>
<comment type="caution">
    <text evidence="9">The sequence shown here is derived from an EMBL/GenBank/DDBJ whole genome shotgun (WGS) entry which is preliminary data.</text>
</comment>
<keyword evidence="7 8" id="KW-0472">Membrane</keyword>
<evidence type="ECO:0000313" key="10">
    <source>
        <dbReference type="Proteomes" id="UP001589750"/>
    </source>
</evidence>
<dbReference type="EMBL" id="JBHMDG010000002">
    <property type="protein sequence ID" value="MFB9311753.1"/>
    <property type="molecule type" value="Genomic_DNA"/>
</dbReference>
<evidence type="ECO:0000256" key="1">
    <source>
        <dbReference type="ARBA" id="ARBA00004651"/>
    </source>
</evidence>
<evidence type="ECO:0000256" key="2">
    <source>
        <dbReference type="ARBA" id="ARBA00009773"/>
    </source>
</evidence>
<dbReference type="Proteomes" id="UP001589750">
    <property type="component" value="Unassembled WGS sequence"/>
</dbReference>
<reference evidence="9 10" key="1">
    <citation type="submission" date="2024-09" db="EMBL/GenBank/DDBJ databases">
        <authorList>
            <person name="Sun Q."/>
            <person name="Mori K."/>
        </authorList>
    </citation>
    <scope>NUCLEOTIDE SEQUENCE [LARGE SCALE GENOMIC DNA]</scope>
    <source>
        <strain evidence="9 10">JCM 9626</strain>
    </source>
</reference>
<protein>
    <submittedName>
        <fullName evidence="9">AI-2E family transporter</fullName>
    </submittedName>
</protein>
<accession>A0ABV5K4T6</accession>
<dbReference type="Pfam" id="PF01594">
    <property type="entry name" value="AI-2E_transport"/>
    <property type="match status" value="1"/>
</dbReference>
<keyword evidence="4" id="KW-1003">Cell membrane</keyword>
<feature type="transmembrane region" description="Helical" evidence="8">
    <location>
        <begin position="277"/>
        <end position="294"/>
    </location>
</feature>
<dbReference type="PANTHER" id="PTHR21716:SF53">
    <property type="entry name" value="PERMEASE PERM-RELATED"/>
    <property type="match status" value="1"/>
</dbReference>
<evidence type="ECO:0000256" key="8">
    <source>
        <dbReference type="SAM" id="Phobius"/>
    </source>
</evidence>
<feature type="transmembrane region" description="Helical" evidence="8">
    <location>
        <begin position="345"/>
        <end position="378"/>
    </location>
</feature>
<keyword evidence="3" id="KW-0813">Transport</keyword>
<evidence type="ECO:0000256" key="4">
    <source>
        <dbReference type="ARBA" id="ARBA00022475"/>
    </source>
</evidence>
<feature type="transmembrane region" description="Helical" evidence="8">
    <location>
        <begin position="81"/>
        <end position="99"/>
    </location>
</feature>
<keyword evidence="5 8" id="KW-0812">Transmembrane</keyword>
<organism evidence="9 10">
    <name type="scientific">Nocardioides plantarum</name>
    <dbReference type="NCBI Taxonomy" id="29299"/>
    <lineage>
        <taxon>Bacteria</taxon>
        <taxon>Bacillati</taxon>
        <taxon>Actinomycetota</taxon>
        <taxon>Actinomycetes</taxon>
        <taxon>Propionibacteriales</taxon>
        <taxon>Nocardioidaceae</taxon>
        <taxon>Nocardioides</taxon>
    </lineage>
</organism>
<evidence type="ECO:0000313" key="9">
    <source>
        <dbReference type="EMBL" id="MFB9311753.1"/>
    </source>
</evidence>
<keyword evidence="6 8" id="KW-1133">Transmembrane helix</keyword>